<dbReference type="SUPFAM" id="SSF103481">
    <property type="entry name" value="Multidrug resistance efflux transporter EmrE"/>
    <property type="match status" value="1"/>
</dbReference>
<dbReference type="Pfam" id="PF00892">
    <property type="entry name" value="EamA"/>
    <property type="match status" value="1"/>
</dbReference>
<dbReference type="InterPro" id="IPR037185">
    <property type="entry name" value="EmrE-like"/>
</dbReference>
<evidence type="ECO:0000256" key="1">
    <source>
        <dbReference type="ARBA" id="ARBA00004141"/>
    </source>
</evidence>
<gene>
    <name evidence="7" type="ORF">SDC9_159345</name>
</gene>
<feature type="transmembrane region" description="Helical" evidence="5">
    <location>
        <begin position="47"/>
        <end position="66"/>
    </location>
</feature>
<protein>
    <recommendedName>
        <fullName evidence="6">EamA domain-containing protein</fullName>
    </recommendedName>
</protein>
<proteinExistence type="predicted"/>
<feature type="transmembrane region" description="Helical" evidence="5">
    <location>
        <begin position="104"/>
        <end position="125"/>
    </location>
</feature>
<evidence type="ECO:0000259" key="6">
    <source>
        <dbReference type="Pfam" id="PF00892"/>
    </source>
</evidence>
<dbReference type="EMBL" id="VSSQ01058309">
    <property type="protein sequence ID" value="MPN12035.1"/>
    <property type="molecule type" value="Genomic_DNA"/>
</dbReference>
<name>A0A645FCD6_9ZZZZ</name>
<dbReference type="PANTHER" id="PTHR32322:SF2">
    <property type="entry name" value="EAMA DOMAIN-CONTAINING PROTEIN"/>
    <property type="match status" value="1"/>
</dbReference>
<evidence type="ECO:0000256" key="5">
    <source>
        <dbReference type="SAM" id="Phobius"/>
    </source>
</evidence>
<feature type="domain" description="EamA" evidence="6">
    <location>
        <begin position="2"/>
        <end position="120"/>
    </location>
</feature>
<dbReference type="GO" id="GO:0016020">
    <property type="term" value="C:membrane"/>
    <property type="evidence" value="ECO:0007669"/>
    <property type="project" value="UniProtKB-SubCell"/>
</dbReference>
<reference evidence="7" key="1">
    <citation type="submission" date="2019-08" db="EMBL/GenBank/DDBJ databases">
        <authorList>
            <person name="Kucharzyk K."/>
            <person name="Murdoch R.W."/>
            <person name="Higgins S."/>
            <person name="Loffler F."/>
        </authorList>
    </citation>
    <scope>NUCLEOTIDE SEQUENCE</scope>
</reference>
<sequence>MYSAMSKELLKNYSAVTVTGTVFAIGSLLLHPVLITSDPSWLVSLRGLATALHLGLLATALPYLLYTMALARIPFPKAVTLTLAEPVTAALLGLLVLQEHLPPISLLGMGFVFSGLVILSAGQLLSNRFRQPEPGSSESQ</sequence>
<comment type="subcellular location">
    <subcellularLocation>
        <location evidence="1">Membrane</location>
        <topology evidence="1">Multi-pass membrane protein</topology>
    </subcellularLocation>
</comment>
<dbReference type="PANTHER" id="PTHR32322">
    <property type="entry name" value="INNER MEMBRANE TRANSPORTER"/>
    <property type="match status" value="1"/>
</dbReference>
<dbReference type="InterPro" id="IPR000620">
    <property type="entry name" value="EamA_dom"/>
</dbReference>
<dbReference type="AlphaFoldDB" id="A0A645FCD6"/>
<accession>A0A645FCD6</accession>
<dbReference type="InterPro" id="IPR050638">
    <property type="entry name" value="AA-Vitamin_Transporters"/>
</dbReference>
<keyword evidence="4 5" id="KW-0472">Membrane</keyword>
<evidence type="ECO:0000256" key="2">
    <source>
        <dbReference type="ARBA" id="ARBA00022692"/>
    </source>
</evidence>
<evidence type="ECO:0000256" key="3">
    <source>
        <dbReference type="ARBA" id="ARBA00022989"/>
    </source>
</evidence>
<keyword evidence="3 5" id="KW-1133">Transmembrane helix</keyword>
<organism evidence="7">
    <name type="scientific">bioreactor metagenome</name>
    <dbReference type="NCBI Taxonomy" id="1076179"/>
    <lineage>
        <taxon>unclassified sequences</taxon>
        <taxon>metagenomes</taxon>
        <taxon>ecological metagenomes</taxon>
    </lineage>
</organism>
<dbReference type="Gene3D" id="1.10.3730.20">
    <property type="match status" value="1"/>
</dbReference>
<keyword evidence="2 5" id="KW-0812">Transmembrane</keyword>
<evidence type="ECO:0000313" key="7">
    <source>
        <dbReference type="EMBL" id="MPN12035.1"/>
    </source>
</evidence>
<evidence type="ECO:0000256" key="4">
    <source>
        <dbReference type="ARBA" id="ARBA00023136"/>
    </source>
</evidence>
<feature type="transmembrane region" description="Helical" evidence="5">
    <location>
        <begin position="12"/>
        <end position="35"/>
    </location>
</feature>
<feature type="transmembrane region" description="Helical" evidence="5">
    <location>
        <begin position="78"/>
        <end position="98"/>
    </location>
</feature>
<comment type="caution">
    <text evidence="7">The sequence shown here is derived from an EMBL/GenBank/DDBJ whole genome shotgun (WGS) entry which is preliminary data.</text>
</comment>